<evidence type="ECO:0000313" key="2">
    <source>
        <dbReference type="Proteomes" id="UP000663193"/>
    </source>
</evidence>
<gene>
    <name evidence="1" type="ORF">JI435_421240</name>
</gene>
<dbReference type="EMBL" id="CP069039">
    <property type="protein sequence ID" value="QRD04472.1"/>
    <property type="molecule type" value="Genomic_DNA"/>
</dbReference>
<keyword evidence="2" id="KW-1185">Reference proteome</keyword>
<sequence length="192" mass="21685">MVGTGVMPLQCPDECTKDSYPNPAIVASATSSNSQRRTNSAVLQDTHDCHNLTIMLRTISIYLCTLLEDVNKSSITTVTIPTHKTSIYCFLDLFRKRSRQQGQRASLCTPKVMSMIRYVLHHDAELTCAFTCYTNRCHRAMPRCSALDEYSIVICTLAVIYNGQNLPTYQNPERSSSRAYKVWVSPFLARMT</sequence>
<name>A0A7U2FFV8_PHANO</name>
<evidence type="ECO:0000313" key="1">
    <source>
        <dbReference type="EMBL" id="QRD04472.1"/>
    </source>
</evidence>
<reference evidence="2" key="1">
    <citation type="journal article" date="2021" name="BMC Genomics">
        <title>Chromosome-level genome assembly and manually-curated proteome of model necrotroph Parastagonospora nodorum Sn15 reveals a genome-wide trove of candidate effector homologs, and redundancy of virulence-related functions within an accessory chromosome.</title>
        <authorList>
            <person name="Bertazzoni S."/>
            <person name="Jones D.A.B."/>
            <person name="Phan H.T."/>
            <person name="Tan K.-C."/>
            <person name="Hane J.K."/>
        </authorList>
    </citation>
    <scope>NUCLEOTIDE SEQUENCE [LARGE SCALE GENOMIC DNA]</scope>
    <source>
        <strain evidence="2">SN15 / ATCC MYA-4574 / FGSC 10173)</strain>
    </source>
</reference>
<protein>
    <submittedName>
        <fullName evidence="1">Uncharacterized protein</fullName>
    </submittedName>
</protein>
<dbReference type="VEuPathDB" id="FungiDB:JI435_421240"/>
<dbReference type="AlphaFoldDB" id="A0A7U2FFV8"/>
<accession>A0A7U2FFV8</accession>
<dbReference type="Proteomes" id="UP000663193">
    <property type="component" value="Chromosome 17"/>
</dbReference>
<organism evidence="1 2">
    <name type="scientific">Phaeosphaeria nodorum (strain SN15 / ATCC MYA-4574 / FGSC 10173)</name>
    <name type="common">Glume blotch fungus</name>
    <name type="synonym">Parastagonospora nodorum</name>
    <dbReference type="NCBI Taxonomy" id="321614"/>
    <lineage>
        <taxon>Eukaryota</taxon>
        <taxon>Fungi</taxon>
        <taxon>Dikarya</taxon>
        <taxon>Ascomycota</taxon>
        <taxon>Pezizomycotina</taxon>
        <taxon>Dothideomycetes</taxon>
        <taxon>Pleosporomycetidae</taxon>
        <taxon>Pleosporales</taxon>
        <taxon>Pleosporineae</taxon>
        <taxon>Phaeosphaeriaceae</taxon>
        <taxon>Parastagonospora</taxon>
    </lineage>
</organism>
<proteinExistence type="predicted"/>